<proteinExistence type="predicted"/>
<evidence type="ECO:0000313" key="1">
    <source>
        <dbReference type="EMBL" id="MBB4940428.1"/>
    </source>
</evidence>
<protein>
    <submittedName>
        <fullName evidence="1">Uncharacterized protein</fullName>
    </submittedName>
</protein>
<keyword evidence="2" id="KW-1185">Reference proteome</keyword>
<name>A0A7W7RY55_9ACTN</name>
<dbReference type="AlphaFoldDB" id="A0A7W7RY55"/>
<gene>
    <name evidence="1" type="ORF">FHR32_004733</name>
</gene>
<dbReference type="EMBL" id="JACHJU010000001">
    <property type="protein sequence ID" value="MBB4940428.1"/>
    <property type="molecule type" value="Genomic_DNA"/>
</dbReference>
<comment type="caution">
    <text evidence="1">The sequence shown here is derived from an EMBL/GenBank/DDBJ whole genome shotgun (WGS) entry which is preliminary data.</text>
</comment>
<dbReference type="RefSeq" id="WP_184756237.1">
    <property type="nucleotide sequence ID" value="NZ_BAABEK010000083.1"/>
</dbReference>
<accession>A0A7W7RY55</accession>
<reference evidence="1 2" key="1">
    <citation type="submission" date="2020-08" db="EMBL/GenBank/DDBJ databases">
        <title>Sequencing the genomes of 1000 actinobacteria strains.</title>
        <authorList>
            <person name="Klenk H.-P."/>
        </authorList>
    </citation>
    <scope>NUCLEOTIDE SEQUENCE [LARGE SCALE GENOMIC DNA]</scope>
    <source>
        <strain evidence="1 2">DSM 43023</strain>
    </source>
</reference>
<dbReference type="Proteomes" id="UP000534286">
    <property type="component" value="Unassembled WGS sequence"/>
</dbReference>
<sequence length="113" mass="12687">MPVPSKKLKEHVEGTVDHHACQRWPRLEEVTIRWRGSYGYLIGHLADDDDEGVPLARIEYLGDPDAWGFAIYQAGSDGYRDSVLLNGQPTGTPNEALDCVCTLYLMETDDHVQ</sequence>
<evidence type="ECO:0000313" key="2">
    <source>
        <dbReference type="Proteomes" id="UP000534286"/>
    </source>
</evidence>
<organism evidence="1 2">
    <name type="scientific">Streptosporangium album</name>
    <dbReference type="NCBI Taxonomy" id="47479"/>
    <lineage>
        <taxon>Bacteria</taxon>
        <taxon>Bacillati</taxon>
        <taxon>Actinomycetota</taxon>
        <taxon>Actinomycetes</taxon>
        <taxon>Streptosporangiales</taxon>
        <taxon>Streptosporangiaceae</taxon>
        <taxon>Streptosporangium</taxon>
    </lineage>
</organism>